<protein>
    <recommendedName>
        <fullName evidence="7">Putative 4-hydroxy-4-methyl-2-oxoglutarate aldolase</fullName>
        <ecNumber evidence="6">4.1.1.112</ecNumber>
        <ecNumber evidence="5">4.1.3.17</ecNumber>
    </recommendedName>
    <alternativeName>
        <fullName evidence="11">Oxaloacetate decarboxylase</fullName>
    </alternativeName>
    <alternativeName>
        <fullName evidence="9">Regulator of ribonuclease activity homolog</fullName>
    </alternativeName>
    <alternativeName>
        <fullName evidence="10">RraA-like protein</fullName>
    </alternativeName>
</protein>
<reference evidence="14" key="1">
    <citation type="submission" date="2020-08" db="EMBL/GenBank/DDBJ databases">
        <title>Genome public.</title>
        <authorList>
            <person name="Liu C."/>
            <person name="Sun Q."/>
        </authorList>
    </citation>
    <scope>NUCLEOTIDE SEQUENCE</scope>
    <source>
        <strain evidence="14">NSJ-23</strain>
    </source>
</reference>
<evidence type="ECO:0000256" key="7">
    <source>
        <dbReference type="ARBA" id="ARBA00016549"/>
    </source>
</evidence>
<dbReference type="PANTHER" id="PTHR33254">
    <property type="entry name" value="4-HYDROXY-4-METHYL-2-OXOGLUTARATE ALDOLASE 3-RELATED"/>
    <property type="match status" value="1"/>
</dbReference>
<dbReference type="GO" id="GO:0046872">
    <property type="term" value="F:metal ion binding"/>
    <property type="evidence" value="ECO:0007669"/>
    <property type="project" value="UniProtKB-KW"/>
</dbReference>
<dbReference type="InterPro" id="IPR036704">
    <property type="entry name" value="RraA/RraA-like_sf"/>
</dbReference>
<keyword evidence="13" id="KW-0460">Magnesium</keyword>
<dbReference type="Proteomes" id="UP000628736">
    <property type="component" value="Unassembled WGS sequence"/>
</dbReference>
<evidence type="ECO:0000256" key="12">
    <source>
        <dbReference type="ARBA" id="ARBA00047973"/>
    </source>
</evidence>
<evidence type="ECO:0000256" key="4">
    <source>
        <dbReference type="ARBA" id="ARBA00011233"/>
    </source>
</evidence>
<evidence type="ECO:0000256" key="8">
    <source>
        <dbReference type="ARBA" id="ARBA00025046"/>
    </source>
</evidence>
<evidence type="ECO:0000256" key="5">
    <source>
        <dbReference type="ARBA" id="ARBA00012213"/>
    </source>
</evidence>
<dbReference type="PANTHER" id="PTHR33254:SF4">
    <property type="entry name" value="4-HYDROXY-4-METHYL-2-OXOGLUTARATE ALDOLASE 3-RELATED"/>
    <property type="match status" value="1"/>
</dbReference>
<dbReference type="GO" id="GO:0047443">
    <property type="term" value="F:4-hydroxy-4-methyl-2-oxoglutarate aldolase activity"/>
    <property type="evidence" value="ECO:0007669"/>
    <property type="project" value="UniProtKB-EC"/>
</dbReference>
<sequence length="272" mass="29677">MIDPKVAADYEEYKAAGRIWGVIDKENIKMIKFPRVPKEIVDGFKALEDDLTGTVSDLLDALGYNKVIPASVLKPIEPGHLIVGTAVTLRSIPIEKTTTKGLMDHDFIKMASREVNYLAEPGDVLVGDAGGMTDMSSMGGQSFVSAKIRGLEGVVIDGAVRDVGEIRKYQMPTWCRGVTPKTGKCRIEAIEINGPVVLAGVQINPGDLIIADDSGICAVPPQHAAYILKKCQEILPDEEVMRELIERDAPIAEIKKLFRKRYTDDAPSTENT</sequence>
<comment type="caution">
    <text evidence="14">The sequence shown here is derived from an EMBL/GenBank/DDBJ whole genome shotgun (WGS) entry which is preliminary data.</text>
</comment>
<evidence type="ECO:0000256" key="11">
    <source>
        <dbReference type="ARBA" id="ARBA00032305"/>
    </source>
</evidence>
<evidence type="ECO:0000256" key="1">
    <source>
        <dbReference type="ARBA" id="ARBA00001342"/>
    </source>
</evidence>
<evidence type="ECO:0000313" key="15">
    <source>
        <dbReference type="Proteomes" id="UP000628736"/>
    </source>
</evidence>
<gene>
    <name evidence="14" type="ORF">H8S11_12480</name>
</gene>
<dbReference type="EC" id="4.1.3.17" evidence="5"/>
<evidence type="ECO:0000313" key="14">
    <source>
        <dbReference type="EMBL" id="MBC5723625.1"/>
    </source>
</evidence>
<dbReference type="Gene3D" id="3.50.30.40">
    <property type="entry name" value="Ribonuclease E inhibitor RraA/RraA-like"/>
    <property type="match status" value="1"/>
</dbReference>
<comment type="cofactor">
    <cofactor evidence="13">
        <name>Mg(2+)</name>
        <dbReference type="ChEBI" id="CHEBI:18420"/>
    </cofactor>
</comment>
<keyword evidence="15" id="KW-1185">Reference proteome</keyword>
<keyword evidence="13" id="KW-0479">Metal-binding</keyword>
<accession>A0A8J6IYZ6</accession>
<dbReference type="Pfam" id="PF03737">
    <property type="entry name" value="RraA-like"/>
    <property type="match status" value="1"/>
</dbReference>
<evidence type="ECO:0000256" key="3">
    <source>
        <dbReference type="ARBA" id="ARBA00008621"/>
    </source>
</evidence>
<dbReference type="SUPFAM" id="SSF89562">
    <property type="entry name" value="RraA-like"/>
    <property type="match status" value="1"/>
</dbReference>
<evidence type="ECO:0000256" key="13">
    <source>
        <dbReference type="PIRSR" id="PIRSR605493-1"/>
    </source>
</evidence>
<comment type="catalytic activity">
    <reaction evidence="1">
        <text>4-hydroxy-4-methyl-2-oxoglutarate = 2 pyruvate</text>
        <dbReference type="Rhea" id="RHEA:22748"/>
        <dbReference type="ChEBI" id="CHEBI:15361"/>
        <dbReference type="ChEBI" id="CHEBI:58276"/>
        <dbReference type="EC" id="4.1.3.17"/>
    </reaction>
</comment>
<feature type="binding site" evidence="13">
    <location>
        <position position="162"/>
    </location>
    <ligand>
        <name>Mg(2+)</name>
        <dbReference type="ChEBI" id="CHEBI:18420"/>
    </ligand>
</feature>
<dbReference type="GO" id="GO:0008948">
    <property type="term" value="F:oxaloacetate decarboxylase activity"/>
    <property type="evidence" value="ECO:0007669"/>
    <property type="project" value="UniProtKB-EC"/>
</dbReference>
<dbReference type="EC" id="4.1.1.112" evidence="6"/>
<comment type="similarity">
    <text evidence="3">Belongs to the class II aldolase/RraA-like family.</text>
</comment>
<name>A0A8J6IYZ6_9FIRM</name>
<dbReference type="AlphaFoldDB" id="A0A8J6IYZ6"/>
<organism evidence="14 15">
    <name type="scientific">Flintibacter hominis</name>
    <dbReference type="NCBI Taxonomy" id="2763048"/>
    <lineage>
        <taxon>Bacteria</taxon>
        <taxon>Bacillati</taxon>
        <taxon>Bacillota</taxon>
        <taxon>Clostridia</taxon>
        <taxon>Eubacteriales</taxon>
        <taxon>Flintibacter</taxon>
    </lineage>
</organism>
<comment type="catalytic activity">
    <reaction evidence="12">
        <text>oxaloacetate + H(+) = pyruvate + CO2</text>
        <dbReference type="Rhea" id="RHEA:15641"/>
        <dbReference type="ChEBI" id="CHEBI:15361"/>
        <dbReference type="ChEBI" id="CHEBI:15378"/>
        <dbReference type="ChEBI" id="CHEBI:16452"/>
        <dbReference type="ChEBI" id="CHEBI:16526"/>
        <dbReference type="EC" id="4.1.1.112"/>
    </reaction>
</comment>
<comment type="subunit">
    <text evidence="4">Homotrimer.</text>
</comment>
<feature type="binding site" evidence="13">
    <location>
        <position position="161"/>
    </location>
    <ligand>
        <name>substrate</name>
    </ligand>
</feature>
<evidence type="ECO:0000256" key="9">
    <source>
        <dbReference type="ARBA" id="ARBA00029596"/>
    </source>
</evidence>
<comment type="cofactor">
    <cofactor evidence="2">
        <name>a divalent metal cation</name>
        <dbReference type="ChEBI" id="CHEBI:60240"/>
    </cofactor>
</comment>
<dbReference type="RefSeq" id="WP_186853349.1">
    <property type="nucleotide sequence ID" value="NZ_JACOPO010000011.1"/>
</dbReference>
<dbReference type="EMBL" id="JACOPO010000011">
    <property type="protein sequence ID" value="MBC5723625.1"/>
    <property type="molecule type" value="Genomic_DNA"/>
</dbReference>
<comment type="function">
    <text evidence="8">Catalyzes the aldol cleavage of 4-hydroxy-4-methyl-2-oxoglutarate (HMG) into 2 molecules of pyruvate. Also contains a secondary oxaloacetate (OAA) decarboxylase activity due to the common pyruvate enolate transition state formed following C-C bond cleavage in the retro-aldol and decarboxylation reactions.</text>
</comment>
<proteinExistence type="inferred from homology"/>
<evidence type="ECO:0000256" key="10">
    <source>
        <dbReference type="ARBA" id="ARBA00030169"/>
    </source>
</evidence>
<dbReference type="CDD" id="cd16841">
    <property type="entry name" value="RraA_family"/>
    <property type="match status" value="1"/>
</dbReference>
<evidence type="ECO:0000256" key="2">
    <source>
        <dbReference type="ARBA" id="ARBA00001968"/>
    </source>
</evidence>
<evidence type="ECO:0000256" key="6">
    <source>
        <dbReference type="ARBA" id="ARBA00012947"/>
    </source>
</evidence>
<dbReference type="InterPro" id="IPR005493">
    <property type="entry name" value="RraA/RraA-like"/>
</dbReference>